<protein>
    <submittedName>
        <fullName evidence="1">Uncharacterized protein</fullName>
    </submittedName>
</protein>
<proteinExistence type="predicted"/>
<dbReference type="Proteomes" id="UP000410492">
    <property type="component" value="Unassembled WGS sequence"/>
</dbReference>
<keyword evidence="2" id="KW-1185">Reference proteome</keyword>
<feature type="non-terminal residue" evidence="1">
    <location>
        <position position="48"/>
    </location>
</feature>
<organism evidence="1 2">
    <name type="scientific">Callosobruchus maculatus</name>
    <name type="common">Southern cowpea weevil</name>
    <name type="synonym">Pulse bruchid</name>
    <dbReference type="NCBI Taxonomy" id="64391"/>
    <lineage>
        <taxon>Eukaryota</taxon>
        <taxon>Metazoa</taxon>
        <taxon>Ecdysozoa</taxon>
        <taxon>Arthropoda</taxon>
        <taxon>Hexapoda</taxon>
        <taxon>Insecta</taxon>
        <taxon>Pterygota</taxon>
        <taxon>Neoptera</taxon>
        <taxon>Endopterygota</taxon>
        <taxon>Coleoptera</taxon>
        <taxon>Polyphaga</taxon>
        <taxon>Cucujiformia</taxon>
        <taxon>Chrysomeloidea</taxon>
        <taxon>Chrysomelidae</taxon>
        <taxon>Bruchinae</taxon>
        <taxon>Bruchini</taxon>
        <taxon>Callosobruchus</taxon>
    </lineage>
</organism>
<gene>
    <name evidence="1" type="ORF">CALMAC_LOCUS705</name>
</gene>
<reference evidence="1 2" key="1">
    <citation type="submission" date="2019-01" db="EMBL/GenBank/DDBJ databases">
        <authorList>
            <person name="Sayadi A."/>
        </authorList>
    </citation>
    <scope>NUCLEOTIDE SEQUENCE [LARGE SCALE GENOMIC DNA]</scope>
</reference>
<sequence length="48" mass="5632">MQSFRACASQLCMLYESRLSVLWYNCQVACCRFVICQVRFPHRPSTVV</sequence>
<dbReference type="EMBL" id="CAACVG010000794">
    <property type="protein sequence ID" value="VEN34552.1"/>
    <property type="molecule type" value="Genomic_DNA"/>
</dbReference>
<dbReference type="AlphaFoldDB" id="A0A653BG48"/>
<accession>A0A653BG48</accession>
<name>A0A653BG48_CALMS</name>
<evidence type="ECO:0000313" key="1">
    <source>
        <dbReference type="EMBL" id="VEN34552.1"/>
    </source>
</evidence>
<evidence type="ECO:0000313" key="2">
    <source>
        <dbReference type="Proteomes" id="UP000410492"/>
    </source>
</evidence>